<keyword evidence="2" id="KW-1185">Reference proteome</keyword>
<reference evidence="1 2" key="1">
    <citation type="submission" date="2023-03" db="EMBL/GenBank/DDBJ databases">
        <authorList>
            <person name="Pearce D."/>
        </authorList>
    </citation>
    <scope>NUCLEOTIDE SEQUENCE [LARGE SCALE GENOMIC DNA]</scope>
    <source>
        <strain evidence="1">Msz</strain>
    </source>
</reference>
<dbReference type="EMBL" id="OX458333">
    <property type="protein sequence ID" value="CAI8858203.1"/>
    <property type="molecule type" value="Genomic_DNA"/>
</dbReference>
<organism evidence="1 2">
    <name type="scientific">Methylocaldum szegediense</name>
    <dbReference type="NCBI Taxonomy" id="73780"/>
    <lineage>
        <taxon>Bacteria</taxon>
        <taxon>Pseudomonadati</taxon>
        <taxon>Pseudomonadota</taxon>
        <taxon>Gammaproteobacteria</taxon>
        <taxon>Methylococcales</taxon>
        <taxon>Methylococcaceae</taxon>
        <taxon>Methylocaldum</taxon>
    </lineage>
</organism>
<accession>A0ABM9I2Z7</accession>
<name>A0ABM9I2Z7_9GAMM</name>
<gene>
    <name evidence="1" type="ORF">MSZNOR_2641</name>
</gene>
<evidence type="ECO:0000313" key="1">
    <source>
        <dbReference type="EMBL" id="CAI8858203.1"/>
    </source>
</evidence>
<evidence type="ECO:0000313" key="2">
    <source>
        <dbReference type="Proteomes" id="UP001162030"/>
    </source>
</evidence>
<sequence>MRGGDIAGVINTEALCVAEGQIWRGVNLKSRGFLQLARINLHAEAWAVHKGVAHHEHDRTRIQPGSSVLP</sequence>
<dbReference type="Proteomes" id="UP001162030">
    <property type="component" value="Chromosome"/>
</dbReference>
<proteinExistence type="predicted"/>
<protein>
    <submittedName>
        <fullName evidence="1">Uncharacterized protein</fullName>
    </submittedName>
</protein>